<dbReference type="RefSeq" id="XP_022247438.1">
    <property type="nucleotide sequence ID" value="XM_022391730.1"/>
</dbReference>
<reference evidence="3" key="1">
    <citation type="submission" date="2025-08" db="UniProtKB">
        <authorList>
            <consortium name="RefSeq"/>
        </authorList>
    </citation>
    <scope>IDENTIFICATION</scope>
    <source>
        <tissue evidence="3">Muscle</tissue>
    </source>
</reference>
<accession>A0ABM1SUY2</accession>
<sequence length="166" mass="18976">MYTPSKYQERINGEALYPVDDKRNGCHDVMMKELPPKKTKADENKKIRQKSPVLPEPEAHLQQEVRTTIDKEDECPDILKTRRTYKKEWPRGSLDDECTPDENAVTPRSDTCYAPFPVTKRAALGRPHVQIMSENPEVDCRTREFLAHTPPLPPRSVVGTLGTHVV</sequence>
<evidence type="ECO:0000313" key="2">
    <source>
        <dbReference type="Proteomes" id="UP000694941"/>
    </source>
</evidence>
<dbReference type="Proteomes" id="UP000694941">
    <property type="component" value="Unplaced"/>
</dbReference>
<feature type="compositionally biased region" description="Basic and acidic residues" evidence="1">
    <location>
        <begin position="32"/>
        <end position="46"/>
    </location>
</feature>
<organism evidence="2 3">
    <name type="scientific">Limulus polyphemus</name>
    <name type="common">Atlantic horseshoe crab</name>
    <dbReference type="NCBI Taxonomy" id="6850"/>
    <lineage>
        <taxon>Eukaryota</taxon>
        <taxon>Metazoa</taxon>
        <taxon>Ecdysozoa</taxon>
        <taxon>Arthropoda</taxon>
        <taxon>Chelicerata</taxon>
        <taxon>Merostomata</taxon>
        <taxon>Xiphosura</taxon>
        <taxon>Limulidae</taxon>
        <taxon>Limulus</taxon>
    </lineage>
</organism>
<proteinExistence type="predicted"/>
<protein>
    <submittedName>
        <fullName evidence="3">Uncharacterized protein LOC111086921 isoform X2</fullName>
    </submittedName>
</protein>
<name>A0ABM1SUY2_LIMPO</name>
<feature type="region of interest" description="Disordered" evidence="1">
    <location>
        <begin position="90"/>
        <end position="109"/>
    </location>
</feature>
<evidence type="ECO:0000313" key="3">
    <source>
        <dbReference type="RefSeq" id="XP_022247438.1"/>
    </source>
</evidence>
<feature type="region of interest" description="Disordered" evidence="1">
    <location>
        <begin position="32"/>
        <end position="59"/>
    </location>
</feature>
<keyword evidence="2" id="KW-1185">Reference proteome</keyword>
<gene>
    <name evidence="3" type="primary">LOC111086921</name>
</gene>
<dbReference type="GeneID" id="111086921"/>
<evidence type="ECO:0000256" key="1">
    <source>
        <dbReference type="SAM" id="MobiDB-lite"/>
    </source>
</evidence>